<keyword evidence="1" id="KW-0436">Ligase</keyword>
<dbReference type="EMBL" id="JAOPJF010000022">
    <property type="protein sequence ID" value="KAK1145786.1"/>
    <property type="molecule type" value="Genomic_DNA"/>
</dbReference>
<evidence type="ECO:0000313" key="1">
    <source>
        <dbReference type="EMBL" id="KAK1145786.1"/>
    </source>
</evidence>
<protein>
    <submittedName>
        <fullName evidence="1">Glutathione synthetase</fullName>
        <ecNumber evidence="1">6.3.2.3</ecNumber>
    </submittedName>
</protein>
<name>A0ACC3B5Y7_9EURO</name>
<dbReference type="EC" id="6.3.2.3" evidence="1"/>
<dbReference type="Proteomes" id="UP001177260">
    <property type="component" value="Unassembled WGS sequence"/>
</dbReference>
<accession>A0ACC3B5Y7</accession>
<organism evidence="1 2">
    <name type="scientific">Aspergillus melleus</name>
    <dbReference type="NCBI Taxonomy" id="138277"/>
    <lineage>
        <taxon>Eukaryota</taxon>
        <taxon>Fungi</taxon>
        <taxon>Dikarya</taxon>
        <taxon>Ascomycota</taxon>
        <taxon>Pezizomycotina</taxon>
        <taxon>Eurotiomycetes</taxon>
        <taxon>Eurotiomycetidae</taxon>
        <taxon>Eurotiales</taxon>
        <taxon>Aspergillaceae</taxon>
        <taxon>Aspergillus</taxon>
        <taxon>Aspergillus subgen. Circumdati</taxon>
    </lineage>
</organism>
<proteinExistence type="predicted"/>
<keyword evidence="2" id="KW-1185">Reference proteome</keyword>
<comment type="caution">
    <text evidence="1">The sequence shown here is derived from an EMBL/GenBank/DDBJ whole genome shotgun (WGS) entry which is preliminary data.</text>
</comment>
<reference evidence="1 2" key="1">
    <citation type="journal article" date="2023" name="ACS Omega">
        <title>Identification of the Neoaspergillic Acid Biosynthesis Gene Cluster by Establishing an In Vitro CRISPR-Ribonucleoprotein Genetic System in Aspergillus melleus.</title>
        <authorList>
            <person name="Yuan B."/>
            <person name="Grau M.F."/>
            <person name="Murata R.M."/>
            <person name="Torok T."/>
            <person name="Venkateswaran K."/>
            <person name="Stajich J.E."/>
            <person name="Wang C.C.C."/>
        </authorList>
    </citation>
    <scope>NUCLEOTIDE SEQUENCE [LARGE SCALE GENOMIC DNA]</scope>
    <source>
        <strain evidence="1 2">IMV 1140</strain>
    </source>
</reference>
<gene>
    <name evidence="1" type="primary">GSH2</name>
    <name evidence="1" type="ORF">N8T08_004027</name>
</gene>
<evidence type="ECO:0000313" key="2">
    <source>
        <dbReference type="Proteomes" id="UP001177260"/>
    </source>
</evidence>
<sequence>MGDSIYANYPPLLDSAQREFLVTTIKDWTTQNGLMVRPAPTFVSKEVNPHGVLATNAPVTLFPSPFPRACFDEARALQTVYNHLYAMITCNEEWLGKIMEDLIDVDDFVSHLWKTHLAVKKEGYVQTLSLGLFRSDYMAHTPSSSVAPSLKQVEFNTISASFGGLSSLVTQLHTELLDSPPGYPIAYPSHRLLKSNKPPENTAVETLSAGLAAAHAAYGASKCRPALPTCILFVVQEGERNTFDQLALLRRITKYHKIPVFRLLSSEILDHTTIPSSKPSRPLIYRPPHASSHFEVTTVYLRCFYAPSDYTSERDWDARLQLERSAAIKCPTVLNQLSGCKIVQQVLAETAGPDHLASFLAEVDQSVIARLRATFAPQYDLSSTGRGRDLALNPETAANHVLKPQREGGGNNVYKTAIPDFLRSIPETDWKRWILMELIHPPAEAKNVALRSDGEVIRGDVIGELGVYGTILWDQARGTVLHNEQGGWLMRTKAKDVNEGGVATGFSSLDSILLF</sequence>